<dbReference type="Proteomes" id="UP000765509">
    <property type="component" value="Unassembled WGS sequence"/>
</dbReference>
<gene>
    <name evidence="2" type="ORF">O181_059358</name>
</gene>
<evidence type="ECO:0000256" key="1">
    <source>
        <dbReference type="SAM" id="MobiDB-lite"/>
    </source>
</evidence>
<organism evidence="2 3">
    <name type="scientific">Austropuccinia psidii MF-1</name>
    <dbReference type="NCBI Taxonomy" id="1389203"/>
    <lineage>
        <taxon>Eukaryota</taxon>
        <taxon>Fungi</taxon>
        <taxon>Dikarya</taxon>
        <taxon>Basidiomycota</taxon>
        <taxon>Pucciniomycotina</taxon>
        <taxon>Pucciniomycetes</taxon>
        <taxon>Pucciniales</taxon>
        <taxon>Sphaerophragmiaceae</taxon>
        <taxon>Austropuccinia</taxon>
    </lineage>
</organism>
<feature type="compositionally biased region" description="Polar residues" evidence="1">
    <location>
        <begin position="23"/>
        <end position="35"/>
    </location>
</feature>
<dbReference type="EMBL" id="AVOT02027543">
    <property type="protein sequence ID" value="MBW0519643.1"/>
    <property type="molecule type" value="Genomic_DNA"/>
</dbReference>
<proteinExistence type="predicted"/>
<evidence type="ECO:0000313" key="2">
    <source>
        <dbReference type="EMBL" id="MBW0519643.1"/>
    </source>
</evidence>
<dbReference type="AlphaFoldDB" id="A0A9Q3EIM7"/>
<comment type="caution">
    <text evidence="2">The sequence shown here is derived from an EMBL/GenBank/DDBJ whole genome shotgun (WGS) entry which is preliminary data.</text>
</comment>
<evidence type="ECO:0000313" key="3">
    <source>
        <dbReference type="Proteomes" id="UP000765509"/>
    </source>
</evidence>
<feature type="compositionally biased region" description="Basic and acidic residues" evidence="1">
    <location>
        <begin position="1"/>
        <end position="21"/>
    </location>
</feature>
<sequence length="227" mass="25338">MESINGKEEHDTFNSRMEGKKPSTAQTSAKNNPITQQQQFQFEKAAKSSKQGQRQGISHKALHPGLQNPKYSAGFHGKCIANGQNNDGIAEKVGSQIKISEVISDIFDSIPELYEAINDVKTDVSDKRSSICNKPKTNNLSLSQINETLICFENALRAINASNNDDSVGNKLNEQYAIIKELTVKYSKFNINDIIEIRIKQAITAIKEENENVLDNITKSFTEVKKY</sequence>
<feature type="region of interest" description="Disordered" evidence="1">
    <location>
        <begin position="1"/>
        <end position="65"/>
    </location>
</feature>
<protein>
    <submittedName>
        <fullName evidence="2">Uncharacterized protein</fullName>
    </submittedName>
</protein>
<reference evidence="2" key="1">
    <citation type="submission" date="2021-03" db="EMBL/GenBank/DDBJ databases">
        <title>Draft genome sequence of rust myrtle Austropuccinia psidii MF-1, a brazilian biotype.</title>
        <authorList>
            <person name="Quecine M.C."/>
            <person name="Pachon D.M.R."/>
            <person name="Bonatelli M.L."/>
            <person name="Correr F.H."/>
            <person name="Franceschini L.M."/>
            <person name="Leite T.F."/>
            <person name="Margarido G.R.A."/>
            <person name="Almeida C.A."/>
            <person name="Ferrarezi J.A."/>
            <person name="Labate C.A."/>
        </authorList>
    </citation>
    <scope>NUCLEOTIDE SEQUENCE</scope>
    <source>
        <strain evidence="2">MF-1</strain>
    </source>
</reference>
<accession>A0A9Q3EIM7</accession>
<keyword evidence="3" id="KW-1185">Reference proteome</keyword>
<name>A0A9Q3EIM7_9BASI</name>